<dbReference type="SUPFAM" id="SSF48008">
    <property type="entry name" value="GntR ligand-binding domain-like"/>
    <property type="match status" value="1"/>
</dbReference>
<dbReference type="Gene3D" id="1.10.10.10">
    <property type="entry name" value="Winged helix-like DNA-binding domain superfamily/Winged helix DNA-binding domain"/>
    <property type="match status" value="1"/>
</dbReference>
<dbReference type="InterPro" id="IPR036390">
    <property type="entry name" value="WH_DNA-bd_sf"/>
</dbReference>
<name>A0A316GFM4_9RHOB</name>
<gene>
    <name evidence="5" type="ORF">C8D95_101847</name>
</gene>
<dbReference type="PROSITE" id="PS50949">
    <property type="entry name" value="HTH_GNTR"/>
    <property type="match status" value="1"/>
</dbReference>
<dbReference type="SUPFAM" id="SSF46785">
    <property type="entry name" value="Winged helix' DNA-binding domain"/>
    <property type="match status" value="1"/>
</dbReference>
<organism evidence="5 6">
    <name type="scientific">Silicimonas algicola</name>
    <dbReference type="NCBI Taxonomy" id="1826607"/>
    <lineage>
        <taxon>Bacteria</taxon>
        <taxon>Pseudomonadati</taxon>
        <taxon>Pseudomonadota</taxon>
        <taxon>Alphaproteobacteria</taxon>
        <taxon>Rhodobacterales</taxon>
        <taxon>Paracoccaceae</taxon>
    </lineage>
</organism>
<evidence type="ECO:0000313" key="5">
    <source>
        <dbReference type="EMBL" id="PWK59025.1"/>
    </source>
</evidence>
<dbReference type="InterPro" id="IPR000524">
    <property type="entry name" value="Tscrpt_reg_HTH_GntR"/>
</dbReference>
<feature type="domain" description="HTH gntR-type" evidence="4">
    <location>
        <begin position="6"/>
        <end position="73"/>
    </location>
</feature>
<dbReference type="OrthoDB" id="7620579at2"/>
<dbReference type="SMART" id="SM00895">
    <property type="entry name" value="FCD"/>
    <property type="match status" value="1"/>
</dbReference>
<evidence type="ECO:0000259" key="4">
    <source>
        <dbReference type="PROSITE" id="PS50949"/>
    </source>
</evidence>
<evidence type="ECO:0000313" key="6">
    <source>
        <dbReference type="Proteomes" id="UP000245390"/>
    </source>
</evidence>
<keyword evidence="2" id="KW-0238">DNA-binding</keyword>
<reference evidence="5 6" key="1">
    <citation type="submission" date="2018-05" db="EMBL/GenBank/DDBJ databases">
        <title>Genomic Encyclopedia of Type Strains, Phase IV (KMG-IV): sequencing the most valuable type-strain genomes for metagenomic binning, comparative biology and taxonomic classification.</title>
        <authorList>
            <person name="Goeker M."/>
        </authorList>
    </citation>
    <scope>NUCLEOTIDE SEQUENCE [LARGE SCALE GENOMIC DNA]</scope>
    <source>
        <strain evidence="5 6">DSM 103371</strain>
    </source>
</reference>
<evidence type="ECO:0000256" key="2">
    <source>
        <dbReference type="ARBA" id="ARBA00023125"/>
    </source>
</evidence>
<dbReference type="GO" id="GO:0003700">
    <property type="term" value="F:DNA-binding transcription factor activity"/>
    <property type="evidence" value="ECO:0007669"/>
    <property type="project" value="InterPro"/>
</dbReference>
<dbReference type="AlphaFoldDB" id="A0A316GFM4"/>
<sequence length="217" mass="24562">MAEANTRLRDHAYSSFTEKLLARDIEPGQFVSQRELVELTGMPLGAIREMIPRLEADGLIRTSPKRGLQVLAIDLDLIRSAFQLRRIIEGEAFARFSETAADQDLARIAEDHASIRREATEGVTPDLLSRAQRMDWAFHDHVVDHMQNRIISDIHRVNAIKIRLIRNADTRMLPELVVSVMDEHLTVIQALEARDPARTVEAIHAHIDSAKRRALGV</sequence>
<dbReference type="Proteomes" id="UP000245390">
    <property type="component" value="Unassembled WGS sequence"/>
</dbReference>
<dbReference type="RefSeq" id="WP_109757855.1">
    <property type="nucleotide sequence ID" value="NZ_CP034588.1"/>
</dbReference>
<dbReference type="Pfam" id="PF07729">
    <property type="entry name" value="FCD"/>
    <property type="match status" value="1"/>
</dbReference>
<dbReference type="InterPro" id="IPR036388">
    <property type="entry name" value="WH-like_DNA-bd_sf"/>
</dbReference>
<dbReference type="KEGG" id="salo:EF888_05670"/>
<keyword evidence="6" id="KW-1185">Reference proteome</keyword>
<keyword evidence="1" id="KW-0805">Transcription regulation</keyword>
<evidence type="ECO:0000256" key="3">
    <source>
        <dbReference type="ARBA" id="ARBA00023163"/>
    </source>
</evidence>
<protein>
    <submittedName>
        <fullName evidence="5">GntR family transcriptional regulator</fullName>
    </submittedName>
</protein>
<dbReference type="InterPro" id="IPR011711">
    <property type="entry name" value="GntR_C"/>
</dbReference>
<dbReference type="Gene3D" id="1.20.120.530">
    <property type="entry name" value="GntR ligand-binding domain-like"/>
    <property type="match status" value="1"/>
</dbReference>
<evidence type="ECO:0000256" key="1">
    <source>
        <dbReference type="ARBA" id="ARBA00023015"/>
    </source>
</evidence>
<comment type="caution">
    <text evidence="5">The sequence shown here is derived from an EMBL/GenBank/DDBJ whole genome shotgun (WGS) entry which is preliminary data.</text>
</comment>
<proteinExistence type="predicted"/>
<dbReference type="PANTHER" id="PTHR43537">
    <property type="entry name" value="TRANSCRIPTIONAL REGULATOR, GNTR FAMILY"/>
    <property type="match status" value="1"/>
</dbReference>
<dbReference type="EMBL" id="QGGV01000001">
    <property type="protein sequence ID" value="PWK59025.1"/>
    <property type="molecule type" value="Genomic_DNA"/>
</dbReference>
<accession>A0A316GFM4</accession>
<dbReference type="GO" id="GO:0003677">
    <property type="term" value="F:DNA binding"/>
    <property type="evidence" value="ECO:0007669"/>
    <property type="project" value="UniProtKB-KW"/>
</dbReference>
<keyword evidence="3" id="KW-0804">Transcription</keyword>
<dbReference type="InterPro" id="IPR008920">
    <property type="entry name" value="TF_FadR/GntR_C"/>
</dbReference>
<dbReference type="PANTHER" id="PTHR43537:SF45">
    <property type="entry name" value="GNTR FAMILY REGULATORY PROTEIN"/>
    <property type="match status" value="1"/>
</dbReference>